<feature type="binding site" evidence="11">
    <location>
        <position position="121"/>
    </location>
    <ligand>
        <name>S-adenosyl-L-methionine</name>
        <dbReference type="ChEBI" id="CHEBI:59789"/>
    </ligand>
</feature>
<dbReference type="InterPro" id="IPR050082">
    <property type="entry name" value="RNA_methyltr_RlmE"/>
</dbReference>
<comment type="subcellular location">
    <subcellularLocation>
        <location evidence="11">Cytoplasm</location>
    </subcellularLocation>
</comment>
<accession>A0ABW4Y5Z8</accession>
<dbReference type="Gene3D" id="3.40.50.150">
    <property type="entry name" value="Vaccinia Virus protein VP39"/>
    <property type="match status" value="1"/>
</dbReference>
<evidence type="ECO:0000256" key="6">
    <source>
        <dbReference type="ARBA" id="ARBA00038861"/>
    </source>
</evidence>
<reference evidence="14" key="1">
    <citation type="journal article" date="2019" name="Int. J. Syst. Evol. Microbiol.">
        <title>The Global Catalogue of Microorganisms (GCM) 10K type strain sequencing project: providing services to taxonomists for standard genome sequencing and annotation.</title>
        <authorList>
            <consortium name="The Broad Institute Genomics Platform"/>
            <consortium name="The Broad Institute Genome Sequencing Center for Infectious Disease"/>
            <person name="Wu L."/>
            <person name="Ma J."/>
        </authorList>
    </citation>
    <scope>NUCLEOTIDE SEQUENCE [LARGE SCALE GENOMIC DNA]</scope>
    <source>
        <strain evidence="14">KACC 12597</strain>
    </source>
</reference>
<dbReference type="Pfam" id="PF01728">
    <property type="entry name" value="FtsJ"/>
    <property type="match status" value="1"/>
</dbReference>
<comment type="catalytic activity">
    <reaction evidence="10 11">
        <text>uridine(2552) in 23S rRNA + S-adenosyl-L-methionine = 2'-O-methyluridine(2552) in 23S rRNA + S-adenosyl-L-homocysteine + H(+)</text>
        <dbReference type="Rhea" id="RHEA:42720"/>
        <dbReference type="Rhea" id="RHEA-COMP:10202"/>
        <dbReference type="Rhea" id="RHEA-COMP:10203"/>
        <dbReference type="ChEBI" id="CHEBI:15378"/>
        <dbReference type="ChEBI" id="CHEBI:57856"/>
        <dbReference type="ChEBI" id="CHEBI:59789"/>
        <dbReference type="ChEBI" id="CHEBI:65315"/>
        <dbReference type="ChEBI" id="CHEBI:74478"/>
        <dbReference type="EC" id="2.1.1.166"/>
    </reaction>
</comment>
<proteinExistence type="inferred from homology"/>
<dbReference type="SUPFAM" id="SSF53335">
    <property type="entry name" value="S-adenosyl-L-methionine-dependent methyltransferases"/>
    <property type="match status" value="1"/>
</dbReference>
<feature type="binding site" evidence="11">
    <location>
        <position position="60"/>
    </location>
    <ligand>
        <name>S-adenosyl-L-methionine</name>
        <dbReference type="ChEBI" id="CHEBI:59789"/>
    </ligand>
</feature>
<feature type="binding site" evidence="11">
    <location>
        <position position="96"/>
    </location>
    <ligand>
        <name>S-adenosyl-L-methionine</name>
        <dbReference type="ChEBI" id="CHEBI:59789"/>
    </ligand>
</feature>
<name>A0ABW4Y5Z8_9GAMM</name>
<dbReference type="EMBL" id="JBHUHX010000007">
    <property type="protein sequence ID" value="MFD2110995.1"/>
    <property type="molecule type" value="Genomic_DNA"/>
</dbReference>
<dbReference type="PANTHER" id="PTHR10920">
    <property type="entry name" value="RIBOSOMAL RNA METHYLTRANSFERASE"/>
    <property type="match status" value="1"/>
</dbReference>
<keyword evidence="3 11" id="KW-0808">Transferase</keyword>
<keyword evidence="2 11" id="KW-0489">Methyltransferase</keyword>
<protein>
    <recommendedName>
        <fullName evidence="7 11">Ribosomal RNA large subunit methyltransferase E</fullName>
        <ecNumber evidence="6 11">2.1.1.166</ecNumber>
    </recommendedName>
    <alternativeName>
        <fullName evidence="9 11">23S rRNA Um2552 methyltransferase</fullName>
    </alternativeName>
    <alternativeName>
        <fullName evidence="8 11">rRNA (uridine-2'-O-)-methyltransferase</fullName>
    </alternativeName>
</protein>
<evidence type="ECO:0000256" key="11">
    <source>
        <dbReference type="HAMAP-Rule" id="MF_01547"/>
    </source>
</evidence>
<dbReference type="EC" id="2.1.1.166" evidence="6 11"/>
<feature type="domain" description="Ribosomal RNA methyltransferase FtsJ" evidence="12">
    <location>
        <begin position="28"/>
        <end position="204"/>
    </location>
</feature>
<evidence type="ECO:0000256" key="7">
    <source>
        <dbReference type="ARBA" id="ARBA00041129"/>
    </source>
</evidence>
<dbReference type="GO" id="GO:0032259">
    <property type="term" value="P:methylation"/>
    <property type="evidence" value="ECO:0007669"/>
    <property type="project" value="UniProtKB-KW"/>
</dbReference>
<evidence type="ECO:0000256" key="8">
    <source>
        <dbReference type="ARBA" id="ARBA00041995"/>
    </source>
</evidence>
<evidence type="ECO:0000256" key="2">
    <source>
        <dbReference type="ARBA" id="ARBA00022603"/>
    </source>
</evidence>
<dbReference type="HAMAP" id="MF_01547">
    <property type="entry name" value="RNA_methyltr_E"/>
    <property type="match status" value="1"/>
</dbReference>
<feature type="active site" description="Proton acceptor" evidence="11">
    <location>
        <position position="161"/>
    </location>
</feature>
<keyword evidence="1 11" id="KW-0698">rRNA processing</keyword>
<evidence type="ECO:0000259" key="12">
    <source>
        <dbReference type="Pfam" id="PF01728"/>
    </source>
</evidence>
<dbReference type="Proteomes" id="UP001597337">
    <property type="component" value="Unassembled WGS sequence"/>
</dbReference>
<evidence type="ECO:0000256" key="4">
    <source>
        <dbReference type="ARBA" id="ARBA00022691"/>
    </source>
</evidence>
<evidence type="ECO:0000256" key="3">
    <source>
        <dbReference type="ARBA" id="ARBA00022679"/>
    </source>
</evidence>
<gene>
    <name evidence="11 13" type="primary">rlmE</name>
    <name evidence="11" type="synonym">ftsJ</name>
    <name evidence="11" type="synonym">rrmJ</name>
    <name evidence="13" type="ORF">ACFSJC_03965</name>
</gene>
<dbReference type="InterPro" id="IPR029063">
    <property type="entry name" value="SAM-dependent_MTases_sf"/>
</dbReference>
<comment type="similarity">
    <text evidence="11">Belongs to the class I-like SAM-binding methyltransferase superfamily. RNA methyltransferase RlmE family.</text>
</comment>
<dbReference type="RefSeq" id="WP_386023536.1">
    <property type="nucleotide sequence ID" value="NZ_JBHUHX010000007.1"/>
</dbReference>
<evidence type="ECO:0000256" key="9">
    <source>
        <dbReference type="ARBA" id="ARBA00042745"/>
    </source>
</evidence>
<comment type="function">
    <text evidence="5 11">Specifically methylates the uridine in position 2552 of 23S rRNA at the 2'-O position of the ribose in the fully assembled 50S ribosomal subunit.</text>
</comment>
<sequence length="206" mass="22819">MARSKSSRRWLDRHVNDPYVKRSQIDGYRSRAAYKLLEIQEKDRVLSPGMRVVDLGAAPGSWSQIAVQLVGASGRVIALDILPMDPLAGVEILEGDFRDDVVLSELRAALGQEPLDLVLSDMAPNITGTSIVDQSRSMYLLELALELAREQLKPGGSMVVKAFQGTGFDAYLRDLRGSFRQVASRKPKSSRAQSRELYLVAKGFNR</sequence>
<evidence type="ECO:0000256" key="5">
    <source>
        <dbReference type="ARBA" id="ARBA00037569"/>
    </source>
</evidence>
<evidence type="ECO:0000256" key="10">
    <source>
        <dbReference type="ARBA" id="ARBA00048970"/>
    </source>
</evidence>
<keyword evidence="11" id="KW-0963">Cytoplasm</keyword>
<feature type="binding site" evidence="11">
    <location>
        <position position="62"/>
    </location>
    <ligand>
        <name>S-adenosyl-L-methionine</name>
        <dbReference type="ChEBI" id="CHEBI:59789"/>
    </ligand>
</feature>
<keyword evidence="14" id="KW-1185">Reference proteome</keyword>
<comment type="caution">
    <text evidence="13">The sequence shown here is derived from an EMBL/GenBank/DDBJ whole genome shotgun (WGS) entry which is preliminary data.</text>
</comment>
<feature type="binding site" evidence="11">
    <location>
        <position position="80"/>
    </location>
    <ligand>
        <name>S-adenosyl-L-methionine</name>
        <dbReference type="ChEBI" id="CHEBI:59789"/>
    </ligand>
</feature>
<dbReference type="PIRSF" id="PIRSF005461">
    <property type="entry name" value="23S_rRNA_mtase"/>
    <property type="match status" value="1"/>
</dbReference>
<dbReference type="InterPro" id="IPR002877">
    <property type="entry name" value="RNA_MeTrfase_FtsJ_dom"/>
</dbReference>
<evidence type="ECO:0000256" key="1">
    <source>
        <dbReference type="ARBA" id="ARBA00022552"/>
    </source>
</evidence>
<dbReference type="PANTHER" id="PTHR10920:SF18">
    <property type="entry name" value="RRNA METHYLTRANSFERASE 2, MITOCHONDRIAL"/>
    <property type="match status" value="1"/>
</dbReference>
<dbReference type="NCBIfam" id="NF008390">
    <property type="entry name" value="PRK11188.1"/>
    <property type="match status" value="1"/>
</dbReference>
<evidence type="ECO:0000313" key="13">
    <source>
        <dbReference type="EMBL" id="MFD2110995.1"/>
    </source>
</evidence>
<dbReference type="GO" id="GO:0008168">
    <property type="term" value="F:methyltransferase activity"/>
    <property type="evidence" value="ECO:0007669"/>
    <property type="project" value="UniProtKB-KW"/>
</dbReference>
<organism evidence="13 14">
    <name type="scientific">Thiorhodococcus fuscus</name>
    <dbReference type="NCBI Taxonomy" id="527200"/>
    <lineage>
        <taxon>Bacteria</taxon>
        <taxon>Pseudomonadati</taxon>
        <taxon>Pseudomonadota</taxon>
        <taxon>Gammaproteobacteria</taxon>
        <taxon>Chromatiales</taxon>
        <taxon>Chromatiaceae</taxon>
        <taxon>Thiorhodococcus</taxon>
    </lineage>
</organism>
<evidence type="ECO:0000313" key="14">
    <source>
        <dbReference type="Proteomes" id="UP001597337"/>
    </source>
</evidence>
<dbReference type="InterPro" id="IPR015507">
    <property type="entry name" value="rRNA-MeTfrase_E"/>
</dbReference>
<keyword evidence="4 11" id="KW-0949">S-adenosyl-L-methionine</keyword>